<dbReference type="Proteomes" id="UP000250235">
    <property type="component" value="Unassembled WGS sequence"/>
</dbReference>
<reference evidence="1 2" key="1">
    <citation type="journal article" date="2015" name="Proc. Natl. Acad. Sci. U.S.A.">
        <title>The resurrection genome of Boea hygrometrica: A blueprint for survival of dehydration.</title>
        <authorList>
            <person name="Xiao L."/>
            <person name="Yang G."/>
            <person name="Zhang L."/>
            <person name="Yang X."/>
            <person name="Zhao S."/>
            <person name="Ji Z."/>
            <person name="Zhou Q."/>
            <person name="Hu M."/>
            <person name="Wang Y."/>
            <person name="Chen M."/>
            <person name="Xu Y."/>
            <person name="Jin H."/>
            <person name="Xiao X."/>
            <person name="Hu G."/>
            <person name="Bao F."/>
            <person name="Hu Y."/>
            <person name="Wan P."/>
            <person name="Li L."/>
            <person name="Deng X."/>
            <person name="Kuang T."/>
            <person name="Xiang C."/>
            <person name="Zhu J.K."/>
            <person name="Oliver M.J."/>
            <person name="He Y."/>
        </authorList>
    </citation>
    <scope>NUCLEOTIDE SEQUENCE [LARGE SCALE GENOMIC DNA]</scope>
    <source>
        <strain evidence="2">cv. XS01</strain>
    </source>
</reference>
<dbReference type="EMBL" id="KV014401">
    <property type="protein sequence ID" value="KZV22285.1"/>
    <property type="molecule type" value="Genomic_DNA"/>
</dbReference>
<organism evidence="1 2">
    <name type="scientific">Dorcoceras hygrometricum</name>
    <dbReference type="NCBI Taxonomy" id="472368"/>
    <lineage>
        <taxon>Eukaryota</taxon>
        <taxon>Viridiplantae</taxon>
        <taxon>Streptophyta</taxon>
        <taxon>Embryophyta</taxon>
        <taxon>Tracheophyta</taxon>
        <taxon>Spermatophyta</taxon>
        <taxon>Magnoliopsida</taxon>
        <taxon>eudicotyledons</taxon>
        <taxon>Gunneridae</taxon>
        <taxon>Pentapetalae</taxon>
        <taxon>asterids</taxon>
        <taxon>lamiids</taxon>
        <taxon>Lamiales</taxon>
        <taxon>Gesneriaceae</taxon>
        <taxon>Didymocarpoideae</taxon>
        <taxon>Trichosporeae</taxon>
        <taxon>Loxocarpinae</taxon>
        <taxon>Dorcoceras</taxon>
    </lineage>
</organism>
<gene>
    <name evidence="1" type="ORF">F511_28306</name>
</gene>
<evidence type="ECO:0000313" key="1">
    <source>
        <dbReference type="EMBL" id="KZV22285.1"/>
    </source>
</evidence>
<evidence type="ECO:0000313" key="2">
    <source>
        <dbReference type="Proteomes" id="UP000250235"/>
    </source>
</evidence>
<sequence length="63" mass="6983">MIATGIENSKRSYCVRLLALYDRFALRFSSLVVSGVILPSRAVGRELCIDSGVRCFNPLLCEC</sequence>
<keyword evidence="2" id="KW-1185">Reference proteome</keyword>
<proteinExistence type="predicted"/>
<name>A0A2Z7AKD1_9LAMI</name>
<protein>
    <submittedName>
        <fullName evidence="1">Uncharacterized protein</fullName>
    </submittedName>
</protein>
<accession>A0A2Z7AKD1</accession>
<dbReference type="AlphaFoldDB" id="A0A2Z7AKD1"/>